<feature type="region of interest" description="Disordered" evidence="1">
    <location>
        <begin position="188"/>
        <end position="207"/>
    </location>
</feature>
<dbReference type="AlphaFoldDB" id="A0A699ZFH9"/>
<name>A0A699ZFH9_HAELA</name>
<evidence type="ECO:0000313" key="2">
    <source>
        <dbReference type="EMBL" id="GFH20675.1"/>
    </source>
</evidence>
<gene>
    <name evidence="2" type="ORF">HaLaN_17835</name>
</gene>
<evidence type="ECO:0000256" key="1">
    <source>
        <dbReference type="SAM" id="MobiDB-lite"/>
    </source>
</evidence>
<reference evidence="2 3" key="1">
    <citation type="submission" date="2020-02" db="EMBL/GenBank/DDBJ databases">
        <title>Draft genome sequence of Haematococcus lacustris strain NIES-144.</title>
        <authorList>
            <person name="Morimoto D."/>
            <person name="Nakagawa S."/>
            <person name="Yoshida T."/>
            <person name="Sawayama S."/>
        </authorList>
    </citation>
    <scope>NUCLEOTIDE SEQUENCE [LARGE SCALE GENOMIC DNA]</scope>
    <source>
        <strain evidence="2 3">NIES-144</strain>
    </source>
</reference>
<accession>A0A699ZFH9</accession>
<sequence>MIDVGRQENRLASPQRAVAHLMLRLEVEVEDDSHGDLASVDNLCVKCSCKTAAIPSPTSKLLWQSLVLITIIQLLRVLQTPPGIAWFNSGGGGHPRHWPRNSLFGTVFDPLHVILLPLGSTSHSGVASRRDELLAGGISAPSSLCCRRTGNCEDQHQTHSSPRVFQAGVQQGNQLLKTVSKRMPINHPHLHHRARQQRRRAAAERTI</sequence>
<dbReference type="EMBL" id="BLLF01001678">
    <property type="protein sequence ID" value="GFH20675.1"/>
    <property type="molecule type" value="Genomic_DNA"/>
</dbReference>
<evidence type="ECO:0000313" key="3">
    <source>
        <dbReference type="Proteomes" id="UP000485058"/>
    </source>
</evidence>
<protein>
    <submittedName>
        <fullName evidence="2">Uncharacterized protein</fullName>
    </submittedName>
</protein>
<keyword evidence="3" id="KW-1185">Reference proteome</keyword>
<proteinExistence type="predicted"/>
<comment type="caution">
    <text evidence="2">The sequence shown here is derived from an EMBL/GenBank/DDBJ whole genome shotgun (WGS) entry which is preliminary data.</text>
</comment>
<organism evidence="2 3">
    <name type="scientific">Haematococcus lacustris</name>
    <name type="common">Green alga</name>
    <name type="synonym">Haematococcus pluvialis</name>
    <dbReference type="NCBI Taxonomy" id="44745"/>
    <lineage>
        <taxon>Eukaryota</taxon>
        <taxon>Viridiplantae</taxon>
        <taxon>Chlorophyta</taxon>
        <taxon>core chlorophytes</taxon>
        <taxon>Chlorophyceae</taxon>
        <taxon>CS clade</taxon>
        <taxon>Chlamydomonadales</taxon>
        <taxon>Haematococcaceae</taxon>
        <taxon>Haematococcus</taxon>
    </lineage>
</organism>
<feature type="compositionally biased region" description="Basic residues" evidence="1">
    <location>
        <begin position="188"/>
        <end position="200"/>
    </location>
</feature>
<dbReference type="Proteomes" id="UP000485058">
    <property type="component" value="Unassembled WGS sequence"/>
</dbReference>